<dbReference type="Gene3D" id="3.30.200.20">
    <property type="entry name" value="Phosphorylase Kinase, domain 1"/>
    <property type="match status" value="1"/>
</dbReference>
<dbReference type="PANTHER" id="PTHR27005">
    <property type="entry name" value="WALL-ASSOCIATED RECEPTOR KINASE-LIKE 21"/>
    <property type="match status" value="1"/>
</dbReference>
<dbReference type="InterPro" id="IPR002913">
    <property type="entry name" value="START_lipid-bd_dom"/>
</dbReference>
<accession>A0A109WME4</accession>
<dbReference type="InterPro" id="IPR045274">
    <property type="entry name" value="WAK-like"/>
</dbReference>
<dbReference type="SUPFAM" id="SSF55961">
    <property type="entry name" value="Bet v1-like"/>
    <property type="match status" value="1"/>
</dbReference>
<dbReference type="Gene3D" id="3.30.530.20">
    <property type="match status" value="1"/>
</dbReference>
<dbReference type="GO" id="GO:0004674">
    <property type="term" value="F:protein serine/threonine kinase activity"/>
    <property type="evidence" value="ECO:0007669"/>
    <property type="project" value="TreeGrafter"/>
</dbReference>
<dbReference type="EMBL" id="KT834955">
    <property type="protein sequence ID" value="AME15378.1"/>
    <property type="molecule type" value="Genomic_DNA"/>
</dbReference>
<feature type="compositionally biased region" description="Acidic residues" evidence="7">
    <location>
        <begin position="629"/>
        <end position="638"/>
    </location>
</feature>
<comment type="subcellular location">
    <subcellularLocation>
        <location evidence="1">Nucleus</location>
    </subcellularLocation>
</comment>
<sequence length="645" mass="73272">MELPRNKLADLNQGNENLKAKAKWTPNARRFTEHQIKRITKNYRTHVGKGAFGEVFRGFLDDGSPVAVKKYMNQNMKEGFDKEITIHCQVNHKNIVKLLGYCSEENALTMVTEYIPRGNLKDLLHGSDDPISFEARLRIAIDCADALAFMHSKDPPIIHGDIKPDNILLDDNLGAKLSDFGISRLLSMENSYFTNNVIGSRGYMDPEHIQTGRVDPKNDVYSFGVVLVELVTRAMAAQNGTCNDLAKKFIEAFLQKNIFLKVFGKQKKARREMFDTQIANASNMEVLEKIGELAIECLRRDIKKRPEMNHVVERLRMLGKDHEKRQDRKPEKQHGVVPPDGNTTFSSSRPKGRLENGRKSSSSDAKSLFSHREVEAVDEENQHPLLRRTSIGNGPPGSFHDWTCGNDIGGPDEVFSGGHWRLLGCQNGLHIFEALEDVDYLVRAVGKAMKAVGVIEAPCEAIFQLLMSMDSSRYEWDCSFSYGSLVEEVDGHTAILYHRPHLDWFLTFVWPRDLCYVRYWQRNDDGGYVVLFQSREHPKCGPQPGFVRAYIEIGGFKISPLKTRNGRTRTQVQYLMKMDLKGWGVGYLSSFQQHCVLRMLNSIAGLREWFSRSDEIPTSMDQSRYSTMLEEESDEDELSSGSGES</sequence>
<keyword evidence="4 10" id="KW-0418">Kinase</keyword>
<evidence type="ECO:0000259" key="8">
    <source>
        <dbReference type="PROSITE" id="PS50011"/>
    </source>
</evidence>
<feature type="compositionally biased region" description="Basic and acidic residues" evidence="7">
    <location>
        <begin position="315"/>
        <end position="334"/>
    </location>
</feature>
<dbReference type="PROSITE" id="PS50848">
    <property type="entry name" value="START"/>
    <property type="match status" value="1"/>
</dbReference>
<reference evidence="10" key="1">
    <citation type="journal article" date="2016" name="Theor. Appl. Genet.">
        <title>Distribution and haplotype diversity of WKS resistance genes in wild emmer wheat natural populations.</title>
        <authorList>
            <person name="Huang L."/>
            <person name="Sela H."/>
            <person name="Feng L."/>
            <person name="Chen Q."/>
            <person name="Krugman T."/>
            <person name="Yan J."/>
            <person name="Dubcovsky J."/>
            <person name="Fahima T."/>
        </authorList>
    </citation>
    <scope>NUCLEOTIDE SEQUENCE</scope>
</reference>
<dbReference type="EMBL" id="KT834965">
    <property type="protein sequence ID" value="AME15388.1"/>
    <property type="molecule type" value="Genomic_DNA"/>
</dbReference>
<evidence type="ECO:0000313" key="10">
    <source>
        <dbReference type="EMBL" id="AME15378.1"/>
    </source>
</evidence>
<dbReference type="InterPro" id="IPR000719">
    <property type="entry name" value="Prot_kinase_dom"/>
</dbReference>
<evidence type="ECO:0000256" key="4">
    <source>
        <dbReference type="ARBA" id="ARBA00022777"/>
    </source>
</evidence>
<evidence type="ECO:0000256" key="5">
    <source>
        <dbReference type="ARBA" id="ARBA00022840"/>
    </source>
</evidence>
<dbReference type="Pfam" id="PF00069">
    <property type="entry name" value="Pkinase"/>
    <property type="match status" value="1"/>
</dbReference>
<dbReference type="GO" id="GO:0007166">
    <property type="term" value="P:cell surface receptor signaling pathway"/>
    <property type="evidence" value="ECO:0007669"/>
    <property type="project" value="InterPro"/>
</dbReference>
<feature type="binding site" evidence="6">
    <location>
        <position position="70"/>
    </location>
    <ligand>
        <name>ATP</name>
        <dbReference type="ChEBI" id="CHEBI:30616"/>
    </ligand>
</feature>
<dbReference type="SMART" id="SM00220">
    <property type="entry name" value="S_TKc"/>
    <property type="match status" value="1"/>
</dbReference>
<dbReference type="PROSITE" id="PS00107">
    <property type="entry name" value="PROTEIN_KINASE_ATP"/>
    <property type="match status" value="1"/>
</dbReference>
<dbReference type="FunFam" id="3.30.200.20:FF:000337">
    <property type="entry name" value="Wall-associated receptor kinase 3"/>
    <property type="match status" value="1"/>
</dbReference>
<dbReference type="Gene3D" id="1.10.510.10">
    <property type="entry name" value="Transferase(Phosphotransferase) domain 1"/>
    <property type="match status" value="1"/>
</dbReference>
<dbReference type="FunFam" id="1.10.510.10:FF:000474">
    <property type="entry name" value="Wall-associated receptor kinase 3"/>
    <property type="match status" value="1"/>
</dbReference>
<dbReference type="CDD" id="cd00177">
    <property type="entry name" value="START"/>
    <property type="match status" value="1"/>
</dbReference>
<dbReference type="InterPro" id="IPR023393">
    <property type="entry name" value="START-like_dom_sf"/>
</dbReference>
<dbReference type="InterPro" id="IPR008271">
    <property type="entry name" value="Ser/Thr_kinase_AS"/>
</dbReference>
<dbReference type="SMART" id="SM00234">
    <property type="entry name" value="START"/>
    <property type="match status" value="1"/>
</dbReference>
<dbReference type="InterPro" id="IPR011009">
    <property type="entry name" value="Kinase-like_dom_sf"/>
</dbReference>
<evidence type="ECO:0000256" key="1">
    <source>
        <dbReference type="ARBA" id="ARBA00004123"/>
    </source>
</evidence>
<proteinExistence type="predicted"/>
<protein>
    <submittedName>
        <fullName evidence="10">Kinase-START domain protein</fullName>
    </submittedName>
</protein>
<organism evidence="10">
    <name type="scientific">Triticum dicoccoides</name>
    <name type="common">Wild emmer</name>
    <name type="synonym">Triticum turgidum subsp. dicoccoides</name>
    <dbReference type="NCBI Taxonomy" id="85692"/>
    <lineage>
        <taxon>Eukaryota</taxon>
        <taxon>Viridiplantae</taxon>
        <taxon>Streptophyta</taxon>
        <taxon>Embryophyta</taxon>
        <taxon>Tracheophyta</taxon>
        <taxon>Spermatophyta</taxon>
        <taxon>Magnoliopsida</taxon>
        <taxon>Liliopsida</taxon>
        <taxon>Poales</taxon>
        <taxon>Poaceae</taxon>
        <taxon>BOP clade</taxon>
        <taxon>Pooideae</taxon>
        <taxon>Triticodae</taxon>
        <taxon>Triticeae</taxon>
        <taxon>Triticinae</taxon>
        <taxon>Triticum</taxon>
    </lineage>
</organism>
<evidence type="ECO:0000256" key="7">
    <source>
        <dbReference type="SAM" id="MobiDB-lite"/>
    </source>
</evidence>
<dbReference type="PANTHER" id="PTHR27005:SF363">
    <property type="entry name" value="OS07G0494300 PROTEIN"/>
    <property type="match status" value="1"/>
</dbReference>
<dbReference type="Pfam" id="PF01852">
    <property type="entry name" value="START"/>
    <property type="match status" value="1"/>
</dbReference>
<name>A0A109WME4_TRIDC</name>
<dbReference type="GO" id="GO:0008289">
    <property type="term" value="F:lipid binding"/>
    <property type="evidence" value="ECO:0007669"/>
    <property type="project" value="InterPro"/>
</dbReference>
<dbReference type="GO" id="GO:0005524">
    <property type="term" value="F:ATP binding"/>
    <property type="evidence" value="ECO:0007669"/>
    <property type="project" value="UniProtKB-UniRule"/>
</dbReference>
<feature type="domain" description="Protein kinase" evidence="8">
    <location>
        <begin position="41"/>
        <end position="318"/>
    </location>
</feature>
<feature type="region of interest" description="Disordered" evidence="7">
    <location>
        <begin position="619"/>
        <end position="645"/>
    </location>
</feature>
<keyword evidence="3 6" id="KW-0547">Nucleotide-binding</keyword>
<gene>
    <name evidence="10" type="primary">WKS1</name>
</gene>
<keyword evidence="5 6" id="KW-0067">ATP-binding</keyword>
<dbReference type="PROSITE" id="PS50011">
    <property type="entry name" value="PROTEIN_KINASE_DOM"/>
    <property type="match status" value="1"/>
</dbReference>
<dbReference type="GO" id="GO:0005886">
    <property type="term" value="C:plasma membrane"/>
    <property type="evidence" value="ECO:0007669"/>
    <property type="project" value="TreeGrafter"/>
</dbReference>
<evidence type="ECO:0000256" key="2">
    <source>
        <dbReference type="ARBA" id="ARBA00022679"/>
    </source>
</evidence>
<evidence type="ECO:0000259" key="9">
    <source>
        <dbReference type="PROSITE" id="PS50848"/>
    </source>
</evidence>
<dbReference type="AlphaFoldDB" id="A0A109WME4"/>
<dbReference type="InterPro" id="IPR017441">
    <property type="entry name" value="Protein_kinase_ATP_BS"/>
</dbReference>
<feature type="domain" description="START" evidence="9">
    <location>
        <begin position="420"/>
        <end position="582"/>
    </location>
</feature>
<evidence type="ECO:0000256" key="6">
    <source>
        <dbReference type="PROSITE-ProRule" id="PRU10141"/>
    </source>
</evidence>
<dbReference type="PROSITE" id="PS00108">
    <property type="entry name" value="PROTEIN_KINASE_ST"/>
    <property type="match status" value="1"/>
</dbReference>
<feature type="region of interest" description="Disordered" evidence="7">
    <location>
        <begin position="315"/>
        <end position="374"/>
    </location>
</feature>
<evidence type="ECO:0000256" key="3">
    <source>
        <dbReference type="ARBA" id="ARBA00022741"/>
    </source>
</evidence>
<dbReference type="GO" id="GO:0005634">
    <property type="term" value="C:nucleus"/>
    <property type="evidence" value="ECO:0007669"/>
    <property type="project" value="UniProtKB-SubCell"/>
</dbReference>
<keyword evidence="2" id="KW-0808">Transferase</keyword>
<dbReference type="SUPFAM" id="SSF56112">
    <property type="entry name" value="Protein kinase-like (PK-like)"/>
    <property type="match status" value="1"/>
</dbReference>